<dbReference type="Gene3D" id="3.40.630.30">
    <property type="match status" value="1"/>
</dbReference>
<dbReference type="AlphaFoldDB" id="A0A1G6T4Z4"/>
<dbReference type="PROSITE" id="PS51186">
    <property type="entry name" value="GNAT"/>
    <property type="match status" value="1"/>
</dbReference>
<keyword evidence="2" id="KW-0012">Acyltransferase</keyword>
<name>A0A1G6T4Z4_9GAMM</name>
<dbReference type="GO" id="GO:0016747">
    <property type="term" value="F:acyltransferase activity, transferring groups other than amino-acyl groups"/>
    <property type="evidence" value="ECO:0007669"/>
    <property type="project" value="InterPro"/>
</dbReference>
<protein>
    <submittedName>
        <fullName evidence="3">Acetyltransferase (GNAT) family protein</fullName>
    </submittedName>
</protein>
<keyword evidence="4" id="KW-1185">Reference proteome</keyword>
<dbReference type="PANTHER" id="PTHR43877:SF2">
    <property type="entry name" value="AMINOALKYLPHOSPHONATE N-ACETYLTRANSFERASE-RELATED"/>
    <property type="match status" value="1"/>
</dbReference>
<organism evidence="3 4">
    <name type="scientific">Ectopseudomonas chengduensis</name>
    <dbReference type="NCBI Taxonomy" id="489632"/>
    <lineage>
        <taxon>Bacteria</taxon>
        <taxon>Pseudomonadati</taxon>
        <taxon>Pseudomonadota</taxon>
        <taxon>Gammaproteobacteria</taxon>
        <taxon>Pseudomonadales</taxon>
        <taxon>Pseudomonadaceae</taxon>
        <taxon>Ectopseudomonas</taxon>
    </lineage>
</organism>
<sequence length="151" mass="16737">MSTPSLHKVPSEQVPMALLLEADPSPSVIARYLQEGHCVVACLDDAIIGVYVIKAMTADTWELMNIAVAPEHQGQGIGALLLRHAIDQARQLGAQRLELGTGTFGHQLTFYQRAGFRVVAVEPDYFPQHYPEPLFENGLQHRDRLRLALVL</sequence>
<dbReference type="InterPro" id="IPR050832">
    <property type="entry name" value="Bact_Acetyltransf"/>
</dbReference>
<keyword evidence="1 3" id="KW-0808">Transferase</keyword>
<dbReference type="EMBL" id="FMZQ01000013">
    <property type="protein sequence ID" value="SDD24230.1"/>
    <property type="molecule type" value="Genomic_DNA"/>
</dbReference>
<evidence type="ECO:0000256" key="1">
    <source>
        <dbReference type="ARBA" id="ARBA00022679"/>
    </source>
</evidence>
<evidence type="ECO:0000313" key="4">
    <source>
        <dbReference type="Proteomes" id="UP000199467"/>
    </source>
</evidence>
<evidence type="ECO:0000313" key="3">
    <source>
        <dbReference type="EMBL" id="SDD24230.1"/>
    </source>
</evidence>
<accession>A0A1G6T4Z4</accession>
<dbReference type="Proteomes" id="UP000199467">
    <property type="component" value="Unassembled WGS sequence"/>
</dbReference>
<dbReference type="Pfam" id="PF00583">
    <property type="entry name" value="Acetyltransf_1"/>
    <property type="match status" value="1"/>
</dbReference>
<dbReference type="InterPro" id="IPR016181">
    <property type="entry name" value="Acyl_CoA_acyltransferase"/>
</dbReference>
<dbReference type="PANTHER" id="PTHR43877">
    <property type="entry name" value="AMINOALKYLPHOSPHONATE N-ACETYLTRANSFERASE-RELATED-RELATED"/>
    <property type="match status" value="1"/>
</dbReference>
<dbReference type="RefSeq" id="WP_017676006.1">
    <property type="nucleotide sequence ID" value="NZ_FMZQ01000013.1"/>
</dbReference>
<dbReference type="SUPFAM" id="SSF55729">
    <property type="entry name" value="Acyl-CoA N-acyltransferases (Nat)"/>
    <property type="match status" value="1"/>
</dbReference>
<evidence type="ECO:0000256" key="2">
    <source>
        <dbReference type="ARBA" id="ARBA00023315"/>
    </source>
</evidence>
<dbReference type="InterPro" id="IPR000182">
    <property type="entry name" value="GNAT_dom"/>
</dbReference>
<reference evidence="4" key="1">
    <citation type="submission" date="2016-10" db="EMBL/GenBank/DDBJ databases">
        <authorList>
            <person name="Varghese N."/>
            <person name="Submissions S."/>
        </authorList>
    </citation>
    <scope>NUCLEOTIDE SEQUENCE [LARGE SCALE GENOMIC DNA]</scope>
    <source>
        <strain evidence="4">DSM 26382</strain>
    </source>
</reference>
<gene>
    <name evidence="3" type="ORF">SAMN05216576_11344</name>
</gene>
<dbReference type="CDD" id="cd04301">
    <property type="entry name" value="NAT_SF"/>
    <property type="match status" value="1"/>
</dbReference>
<proteinExistence type="predicted"/>